<evidence type="ECO:0000313" key="3">
    <source>
        <dbReference type="Proteomes" id="UP000073923"/>
    </source>
</evidence>
<keyword evidence="1" id="KW-0732">Signal</keyword>
<dbReference type="PATRIC" id="fig|172044.3.peg.1068"/>
<proteinExistence type="predicted"/>
<comment type="caution">
    <text evidence="2">The sequence shown here is derived from an EMBL/GenBank/DDBJ whole genome shotgun (WGS) entry which is preliminary data.</text>
</comment>
<evidence type="ECO:0000256" key="1">
    <source>
        <dbReference type="SAM" id="SignalP"/>
    </source>
</evidence>
<dbReference type="OrthoDB" id="237393at2"/>
<protein>
    <submittedName>
        <fullName evidence="2">Lipoprotein</fullName>
    </submittedName>
</protein>
<gene>
    <name evidence="2" type="ORF">NS355_06620</name>
</gene>
<keyword evidence="2" id="KW-0449">Lipoprotein</keyword>
<dbReference type="Proteomes" id="UP000073923">
    <property type="component" value="Unassembled WGS sequence"/>
</dbReference>
<dbReference type="EMBL" id="LDTF01000025">
    <property type="protein sequence ID" value="KTT99474.1"/>
    <property type="molecule type" value="Genomic_DNA"/>
</dbReference>
<dbReference type="PANTHER" id="PTHR41339">
    <property type="entry name" value="LIPL48"/>
    <property type="match status" value="1"/>
</dbReference>
<accession>A0A147IVE0</accession>
<reference evidence="2 3" key="1">
    <citation type="journal article" date="2016" name="Front. Microbiol.">
        <title>Genomic Resource of Rice Seed Associated Bacteria.</title>
        <authorList>
            <person name="Midha S."/>
            <person name="Bansal K."/>
            <person name="Sharma S."/>
            <person name="Kumar N."/>
            <person name="Patil P.P."/>
            <person name="Chaudhry V."/>
            <person name="Patil P.B."/>
        </authorList>
    </citation>
    <scope>NUCLEOTIDE SEQUENCE [LARGE SCALE GENOMIC DNA]</scope>
    <source>
        <strain evidence="2 3">NS355</strain>
    </source>
</reference>
<evidence type="ECO:0000313" key="2">
    <source>
        <dbReference type="EMBL" id="KTT99474.1"/>
    </source>
</evidence>
<dbReference type="PANTHER" id="PTHR41339:SF1">
    <property type="entry name" value="SECRETED PROTEIN"/>
    <property type="match status" value="1"/>
</dbReference>
<feature type="chain" id="PRO_5007548956" evidence="1">
    <location>
        <begin position="19"/>
        <end position="548"/>
    </location>
</feature>
<name>A0A147IVE0_9SPHN</name>
<dbReference type="RefSeq" id="WP_058744985.1">
    <property type="nucleotide sequence ID" value="NZ_LDTF01000025.1"/>
</dbReference>
<dbReference type="PROSITE" id="PS51257">
    <property type="entry name" value="PROKAR_LIPOPROTEIN"/>
    <property type="match status" value="1"/>
</dbReference>
<organism evidence="2 3">
    <name type="scientific">Sphingomonas yabuuchiae</name>
    <dbReference type="NCBI Taxonomy" id="172044"/>
    <lineage>
        <taxon>Bacteria</taxon>
        <taxon>Pseudomonadati</taxon>
        <taxon>Pseudomonadota</taxon>
        <taxon>Alphaproteobacteria</taxon>
        <taxon>Sphingomonadales</taxon>
        <taxon>Sphingomonadaceae</taxon>
        <taxon>Sphingomonas</taxon>
    </lineage>
</organism>
<dbReference type="AlphaFoldDB" id="A0A147IVE0"/>
<feature type="signal peptide" evidence="1">
    <location>
        <begin position="1"/>
        <end position="18"/>
    </location>
</feature>
<sequence length="548" mass="55335">MGSFKRFGLILMTSSACAALSACGGADSVASPGAGEIVIVQPTPTPAPSPTPTPTANITAAQFAATTTVNGVSITADEQLAIVNAGTNNNVNGTGGALNGIYPTSSTSLVTATDPSTLNSFFTSTNYVGALNGPSDTAFQGWTCNSTSAEFGGSGARCTAVPSIGTYAAATSVCPTGTTDDGTNSSSSPTLRYCRLPQTITADLTLPKIAGVVYRLRGQTEVGSDLGSTGGAGVTLTIAPGVVIAADSSEATNDLLLVNRGSKISAVGTRDAPIIFTSQQNLVSNGVSDATQGQWGGIILLGRAPTAVCATGTGPNNAAGSSTTCQLAIEGVTGRFYGGANTTDSSGQMSYVQIRYSGIAISDGNELQGLTLGGTGSGTVLDHIQSHNSADDGIEIFGGTSNLKYIAITGADDDGFDIDNGYRGFMQFLIAAQRTLGATADSFSTEIDSNNAEELLPRTFGRYANFTFIQTALAPAAIRLRGGADMTFVNGIVKAPTNVACVNLVAGAGSGEDRTTIRAAGRGPTDNNGPQEAGPPVFTSVYFSCNGR</sequence>